<feature type="region of interest" description="Disordered" evidence="1">
    <location>
        <begin position="391"/>
        <end position="449"/>
    </location>
</feature>
<feature type="domain" description="LysM" evidence="2">
    <location>
        <begin position="148"/>
        <end position="192"/>
    </location>
</feature>
<dbReference type="Pfam" id="PF01476">
    <property type="entry name" value="LysM"/>
    <property type="match status" value="1"/>
</dbReference>
<dbReference type="EMBL" id="JARIHO010000010">
    <property type="protein sequence ID" value="KAJ7354647.1"/>
    <property type="molecule type" value="Genomic_DNA"/>
</dbReference>
<dbReference type="Proteomes" id="UP001218218">
    <property type="component" value="Unassembled WGS sequence"/>
</dbReference>
<dbReference type="PANTHER" id="PTHR20932">
    <property type="entry name" value="LYSM AND PUTATIVE PEPTIDOGLYCAN-BINDING DOMAIN-CONTAINING PROTEIN"/>
    <property type="match status" value="1"/>
</dbReference>
<organism evidence="3 4">
    <name type="scientific">Mycena albidolilacea</name>
    <dbReference type="NCBI Taxonomy" id="1033008"/>
    <lineage>
        <taxon>Eukaryota</taxon>
        <taxon>Fungi</taxon>
        <taxon>Dikarya</taxon>
        <taxon>Basidiomycota</taxon>
        <taxon>Agaricomycotina</taxon>
        <taxon>Agaricomycetes</taxon>
        <taxon>Agaricomycetidae</taxon>
        <taxon>Agaricales</taxon>
        <taxon>Marasmiineae</taxon>
        <taxon>Mycenaceae</taxon>
        <taxon>Mycena</taxon>
    </lineage>
</organism>
<accession>A0AAD7AC96</accession>
<dbReference type="InterPro" id="IPR045030">
    <property type="entry name" value="LYSM1-4"/>
</dbReference>
<feature type="region of interest" description="Disordered" evidence="1">
    <location>
        <begin position="38"/>
        <end position="68"/>
    </location>
</feature>
<feature type="compositionally biased region" description="Pro residues" evidence="1">
    <location>
        <begin position="254"/>
        <end position="263"/>
    </location>
</feature>
<evidence type="ECO:0000313" key="4">
    <source>
        <dbReference type="Proteomes" id="UP001218218"/>
    </source>
</evidence>
<feature type="region of interest" description="Disordered" evidence="1">
    <location>
        <begin position="245"/>
        <end position="294"/>
    </location>
</feature>
<feature type="region of interest" description="Disordered" evidence="1">
    <location>
        <begin position="80"/>
        <end position="101"/>
    </location>
</feature>
<comment type="caution">
    <text evidence="3">The sequence shown here is derived from an EMBL/GenBank/DDBJ whole genome shotgun (WGS) entry which is preliminary data.</text>
</comment>
<feature type="compositionally biased region" description="Low complexity" evidence="1">
    <location>
        <begin position="356"/>
        <end position="369"/>
    </location>
</feature>
<dbReference type="PANTHER" id="PTHR20932:SF8">
    <property type="entry name" value="LD22649P"/>
    <property type="match status" value="1"/>
</dbReference>
<reference evidence="3" key="1">
    <citation type="submission" date="2023-03" db="EMBL/GenBank/DDBJ databases">
        <title>Massive genome expansion in bonnet fungi (Mycena s.s.) driven by repeated elements and novel gene families across ecological guilds.</title>
        <authorList>
            <consortium name="Lawrence Berkeley National Laboratory"/>
            <person name="Harder C.B."/>
            <person name="Miyauchi S."/>
            <person name="Viragh M."/>
            <person name="Kuo A."/>
            <person name="Thoen E."/>
            <person name="Andreopoulos B."/>
            <person name="Lu D."/>
            <person name="Skrede I."/>
            <person name="Drula E."/>
            <person name="Henrissat B."/>
            <person name="Morin E."/>
            <person name="Kohler A."/>
            <person name="Barry K."/>
            <person name="LaButti K."/>
            <person name="Morin E."/>
            <person name="Salamov A."/>
            <person name="Lipzen A."/>
            <person name="Mereny Z."/>
            <person name="Hegedus B."/>
            <person name="Baldrian P."/>
            <person name="Stursova M."/>
            <person name="Weitz H."/>
            <person name="Taylor A."/>
            <person name="Grigoriev I.V."/>
            <person name="Nagy L.G."/>
            <person name="Martin F."/>
            <person name="Kauserud H."/>
        </authorList>
    </citation>
    <scope>NUCLEOTIDE SEQUENCE</scope>
    <source>
        <strain evidence="3">CBHHK002</strain>
    </source>
</reference>
<gene>
    <name evidence="3" type="ORF">DFH08DRAFT_804526</name>
</gene>
<dbReference type="SUPFAM" id="SSF54106">
    <property type="entry name" value="LysM domain"/>
    <property type="match status" value="1"/>
</dbReference>
<protein>
    <submittedName>
        <fullName evidence="3">Peptidoglycan-binding LysM domain protein</fullName>
    </submittedName>
</protein>
<feature type="region of interest" description="Disordered" evidence="1">
    <location>
        <begin position="1"/>
        <end position="22"/>
    </location>
</feature>
<feature type="compositionally biased region" description="Basic residues" evidence="1">
    <location>
        <begin position="266"/>
        <end position="276"/>
    </location>
</feature>
<dbReference type="Gene3D" id="3.10.350.10">
    <property type="entry name" value="LysM domain"/>
    <property type="match status" value="1"/>
</dbReference>
<dbReference type="SMART" id="SM00257">
    <property type="entry name" value="LysM"/>
    <property type="match status" value="1"/>
</dbReference>
<sequence>MSRGNGHKPSTPESIYFNPFAEDRQTTTAIDVSYLSDSHHRPAVRRKGSGSDSIATTSSASSSSGLSVFANTPRHLRVKTDGPVGAVASSGHHPLRSADLSSSFRNGAGITRPQLTRIVNIPPLVDAPPVPGADMIIAEPAADEKVVLVHEVTSKDSLAGVSLKYGISMADLRRANHLWSSDPIHLRKILYIPLDKTSRKAIDPPPLLVSTEEMEQAASSPTRADTMGPGSMSTIRRVPVSQLSFFPPHARPQEPGPPPPTDVPPRTKHPHSRHTRYATTPADSPLPGTASSPSLTSILSALPIQPSTRDTIIARLSYDSTGSTSHSDDGEGHELDDVRRGASLDSIFPSNEATPRARAPAAGPGPSASIFNRSHARTASGSLAYRGSGAQYRRAGPPRTVQLEPSPAMQLPFGTLGRKGRAGTSGDFDFDLLGLRDGEGEGDTEDLDP</sequence>
<proteinExistence type="predicted"/>
<dbReference type="CDD" id="cd00118">
    <property type="entry name" value="LysM"/>
    <property type="match status" value="1"/>
</dbReference>
<feature type="compositionally biased region" description="Low complexity" evidence="1">
    <location>
        <begin position="50"/>
        <end position="67"/>
    </location>
</feature>
<evidence type="ECO:0000256" key="1">
    <source>
        <dbReference type="SAM" id="MobiDB-lite"/>
    </source>
</evidence>
<feature type="region of interest" description="Disordered" evidence="1">
    <location>
        <begin position="201"/>
        <end position="233"/>
    </location>
</feature>
<name>A0AAD7AC96_9AGAR</name>
<dbReference type="InterPro" id="IPR018392">
    <property type="entry name" value="LysM"/>
</dbReference>
<evidence type="ECO:0000259" key="2">
    <source>
        <dbReference type="PROSITE" id="PS51782"/>
    </source>
</evidence>
<dbReference type="InterPro" id="IPR036779">
    <property type="entry name" value="LysM_dom_sf"/>
</dbReference>
<feature type="region of interest" description="Disordered" evidence="1">
    <location>
        <begin position="346"/>
        <end position="372"/>
    </location>
</feature>
<dbReference type="AlphaFoldDB" id="A0AAD7AC96"/>
<keyword evidence="4" id="KW-1185">Reference proteome</keyword>
<evidence type="ECO:0000313" key="3">
    <source>
        <dbReference type="EMBL" id="KAJ7354647.1"/>
    </source>
</evidence>
<dbReference type="PROSITE" id="PS51782">
    <property type="entry name" value="LYSM"/>
    <property type="match status" value="1"/>
</dbReference>
<feature type="compositionally biased region" description="Acidic residues" evidence="1">
    <location>
        <begin position="440"/>
        <end position="449"/>
    </location>
</feature>